<dbReference type="AlphaFoldDB" id="A0ABD0K8C6"/>
<evidence type="ECO:0000256" key="1">
    <source>
        <dbReference type="SAM" id="MobiDB-lite"/>
    </source>
</evidence>
<feature type="region of interest" description="Disordered" evidence="1">
    <location>
        <begin position="1"/>
        <end position="63"/>
    </location>
</feature>
<feature type="compositionally biased region" description="Polar residues" evidence="1">
    <location>
        <begin position="108"/>
        <end position="126"/>
    </location>
</feature>
<gene>
    <name evidence="2" type="ORF">BaRGS_00025495</name>
</gene>
<keyword evidence="3" id="KW-1185">Reference proteome</keyword>
<name>A0ABD0K8C6_9CAEN</name>
<dbReference type="Proteomes" id="UP001519460">
    <property type="component" value="Unassembled WGS sequence"/>
</dbReference>
<feature type="compositionally biased region" description="Low complexity" evidence="1">
    <location>
        <begin position="171"/>
        <end position="183"/>
    </location>
</feature>
<sequence>MESSVDPDIEPTDLHSDGDSVDGNYGDAATLPGNGTQAGQEARKPPDTTGQQVTMTTQVGETGQVQQMCEVGDADTALDHPTDEAVLAQEGLEMPKDQTIEGQLVAGVQQTTEGQSVAGVQQTTEHNPGDDLTHTQDGTAPEQPTEEGDQQMHDHREGEASTKTAQEQDNSEAAGEAAGNATTPHVNVTTEQPEDNVTTVDRQSDGTVPQDLTGTETPEVSVQALDETRTTTQHADEPEMRQTSDWASDASGVEEEHQEHVTQGEMTEDDIQAAAFTELAEELQRSSLNELLHAWVNPYCHDNKHFRRILLESAVLATKMADGSGKAAVKPSLFSGDQVGEGSGVAASPALGKRPLSSQSLTSDQEHVSLATLIDPQLSVSVQLSRRLSLCAYRDLPQPNVDQNSKAPRSVYAVTWRSTIEDLVSRLSCELERCVSEVL</sequence>
<comment type="caution">
    <text evidence="2">The sequence shown here is derived from an EMBL/GenBank/DDBJ whole genome shotgun (WGS) entry which is preliminary data.</text>
</comment>
<proteinExistence type="predicted"/>
<dbReference type="EMBL" id="JACVVK020000229">
    <property type="protein sequence ID" value="KAK7483328.1"/>
    <property type="molecule type" value="Genomic_DNA"/>
</dbReference>
<accession>A0ABD0K8C6</accession>
<feature type="compositionally biased region" description="Basic and acidic residues" evidence="1">
    <location>
        <begin position="226"/>
        <end position="242"/>
    </location>
</feature>
<reference evidence="2 3" key="1">
    <citation type="journal article" date="2023" name="Sci. Data">
        <title>Genome assembly of the Korean intertidal mud-creeper Batillaria attramentaria.</title>
        <authorList>
            <person name="Patra A.K."/>
            <person name="Ho P.T."/>
            <person name="Jun S."/>
            <person name="Lee S.J."/>
            <person name="Kim Y."/>
            <person name="Won Y.J."/>
        </authorList>
    </citation>
    <scope>NUCLEOTIDE SEQUENCE [LARGE SCALE GENOMIC DNA]</scope>
    <source>
        <strain evidence="2">Wonlab-2016</strain>
    </source>
</reference>
<feature type="compositionally biased region" description="Low complexity" evidence="1">
    <location>
        <begin position="48"/>
        <end position="63"/>
    </location>
</feature>
<feature type="compositionally biased region" description="Basic and acidic residues" evidence="1">
    <location>
        <begin position="150"/>
        <end position="160"/>
    </location>
</feature>
<feature type="region of interest" description="Disordered" evidence="1">
    <location>
        <begin position="89"/>
        <end position="264"/>
    </location>
</feature>
<evidence type="ECO:0000313" key="2">
    <source>
        <dbReference type="EMBL" id="KAK7483328.1"/>
    </source>
</evidence>
<evidence type="ECO:0000313" key="3">
    <source>
        <dbReference type="Proteomes" id="UP001519460"/>
    </source>
</evidence>
<organism evidence="2 3">
    <name type="scientific">Batillaria attramentaria</name>
    <dbReference type="NCBI Taxonomy" id="370345"/>
    <lineage>
        <taxon>Eukaryota</taxon>
        <taxon>Metazoa</taxon>
        <taxon>Spiralia</taxon>
        <taxon>Lophotrochozoa</taxon>
        <taxon>Mollusca</taxon>
        <taxon>Gastropoda</taxon>
        <taxon>Caenogastropoda</taxon>
        <taxon>Sorbeoconcha</taxon>
        <taxon>Cerithioidea</taxon>
        <taxon>Batillariidae</taxon>
        <taxon>Batillaria</taxon>
    </lineage>
</organism>
<protein>
    <submittedName>
        <fullName evidence="2">Uncharacterized protein</fullName>
    </submittedName>
</protein>
<feature type="compositionally biased region" description="Acidic residues" evidence="1">
    <location>
        <begin position="1"/>
        <end position="11"/>
    </location>
</feature>
<feature type="compositionally biased region" description="Polar residues" evidence="1">
    <location>
        <begin position="184"/>
        <end position="220"/>
    </location>
</feature>